<keyword evidence="3" id="KW-1185">Reference proteome</keyword>
<feature type="chain" id="PRO_5047097675" description="DUF922 domain-containing protein" evidence="1">
    <location>
        <begin position="19"/>
        <end position="180"/>
    </location>
</feature>
<comment type="caution">
    <text evidence="2">The sequence shown here is derived from an EMBL/GenBank/DDBJ whole genome shotgun (WGS) entry which is preliminary data.</text>
</comment>
<proteinExistence type="predicted"/>
<dbReference type="Proteomes" id="UP001207228">
    <property type="component" value="Unassembled WGS sequence"/>
</dbReference>
<feature type="signal peptide" evidence="1">
    <location>
        <begin position="1"/>
        <end position="18"/>
    </location>
</feature>
<sequence>MKYIFLLCFLFISVSAHCQTNELLLWTEGDKLTWDDFKGVPKNTDYDAGSALMISYTVCKRSVWNGKVILKVDCTFDRDVSWVSGEKTDLLLSHEQLHFDVAELFARRLRKEFAVNKLNIDNVDNNAKSYSDRIRLEYENFSSLYDIDTQHGTVKEKQLEWEIKVKKELKALESYKNNKC</sequence>
<evidence type="ECO:0000256" key="1">
    <source>
        <dbReference type="SAM" id="SignalP"/>
    </source>
</evidence>
<dbReference type="EMBL" id="JAPFQO010000006">
    <property type="protein sequence ID" value="MCX2740410.1"/>
    <property type="molecule type" value="Genomic_DNA"/>
</dbReference>
<evidence type="ECO:0000313" key="2">
    <source>
        <dbReference type="EMBL" id="MCX2740410.1"/>
    </source>
</evidence>
<accession>A0ABT3RGM9</accession>
<evidence type="ECO:0000313" key="3">
    <source>
        <dbReference type="Proteomes" id="UP001207228"/>
    </source>
</evidence>
<gene>
    <name evidence="2" type="ORF">OO017_10670</name>
</gene>
<keyword evidence="1" id="KW-0732">Signal</keyword>
<protein>
    <recommendedName>
        <fullName evidence="4">DUF922 domain-containing protein</fullName>
    </recommendedName>
</protein>
<dbReference type="RefSeq" id="WP_266052467.1">
    <property type="nucleotide sequence ID" value="NZ_JAPFQO010000006.1"/>
</dbReference>
<name>A0ABT3RGM9_9BACT</name>
<organism evidence="2 3">
    <name type="scientific">Pontibacter anaerobius</name>
    <dbReference type="NCBI Taxonomy" id="2993940"/>
    <lineage>
        <taxon>Bacteria</taxon>
        <taxon>Pseudomonadati</taxon>
        <taxon>Bacteroidota</taxon>
        <taxon>Cytophagia</taxon>
        <taxon>Cytophagales</taxon>
        <taxon>Hymenobacteraceae</taxon>
        <taxon>Pontibacter</taxon>
    </lineage>
</organism>
<reference evidence="2 3" key="1">
    <citation type="submission" date="2022-11" db="EMBL/GenBank/DDBJ databases">
        <title>The characterization of three novel Bacteroidetes species and genomic analysis of their roles in tidal elemental geochemical cycles.</title>
        <authorList>
            <person name="Ma K.-J."/>
        </authorList>
    </citation>
    <scope>NUCLEOTIDE SEQUENCE [LARGE SCALE GENOMIC DNA]</scope>
    <source>
        <strain evidence="2 3">M82</strain>
    </source>
</reference>
<evidence type="ECO:0008006" key="4">
    <source>
        <dbReference type="Google" id="ProtNLM"/>
    </source>
</evidence>